<dbReference type="SUPFAM" id="SSF53383">
    <property type="entry name" value="PLP-dependent transferases"/>
    <property type="match status" value="2"/>
</dbReference>
<feature type="domain" description="Glycine cleavage system P-protein N-terminal" evidence="10">
    <location>
        <begin position="26"/>
        <end position="451"/>
    </location>
</feature>
<dbReference type="EMBL" id="JAZHOG010000004">
    <property type="protein sequence ID" value="MEJ8567502.1"/>
    <property type="molecule type" value="Genomic_DNA"/>
</dbReference>
<dbReference type="AlphaFoldDB" id="A0AAW9RBW9"/>
<evidence type="ECO:0000256" key="7">
    <source>
        <dbReference type="ARBA" id="ARBA00049026"/>
    </source>
</evidence>
<protein>
    <recommendedName>
        <fullName evidence="8">Glycine dehydrogenase (decarboxylating)</fullName>
        <ecNumber evidence="8">1.4.4.2</ecNumber>
    </recommendedName>
    <alternativeName>
        <fullName evidence="8">Glycine cleavage system P-protein</fullName>
    </alternativeName>
    <alternativeName>
        <fullName evidence="8">Glycine decarboxylase</fullName>
    </alternativeName>
    <alternativeName>
        <fullName evidence="8">Glycine dehydrogenase (aminomethyl-transferring)</fullName>
    </alternativeName>
</protein>
<evidence type="ECO:0000256" key="5">
    <source>
        <dbReference type="ARBA" id="ARBA00022898"/>
    </source>
</evidence>
<comment type="subunit">
    <text evidence="4 8">The glycine cleavage system is composed of four proteins: P, T, L and H.</text>
</comment>
<keyword evidence="5 8" id="KW-0663">Pyridoxal phosphate</keyword>
<dbReference type="PANTHER" id="PTHR11773:SF1">
    <property type="entry name" value="GLYCINE DEHYDROGENASE (DECARBOXYLATING), MITOCHONDRIAL"/>
    <property type="match status" value="1"/>
</dbReference>
<dbReference type="InterPro" id="IPR049315">
    <property type="entry name" value="GDC-P_N"/>
</dbReference>
<comment type="cofactor">
    <cofactor evidence="1 8 9">
        <name>pyridoxal 5'-phosphate</name>
        <dbReference type="ChEBI" id="CHEBI:597326"/>
    </cofactor>
</comment>
<dbReference type="NCBIfam" id="NF003346">
    <property type="entry name" value="PRK04366.1"/>
    <property type="match status" value="1"/>
</dbReference>
<dbReference type="NCBIfam" id="TIGR00461">
    <property type="entry name" value="gcvP"/>
    <property type="match status" value="1"/>
</dbReference>
<evidence type="ECO:0000313" key="13">
    <source>
        <dbReference type="Proteomes" id="UP001359886"/>
    </source>
</evidence>
<dbReference type="RefSeq" id="WP_354694822.1">
    <property type="nucleotide sequence ID" value="NZ_JAZHOG010000004.1"/>
</dbReference>
<proteinExistence type="inferred from homology"/>
<dbReference type="InterPro" id="IPR015421">
    <property type="entry name" value="PyrdxlP-dep_Trfase_major"/>
</dbReference>
<evidence type="ECO:0000256" key="6">
    <source>
        <dbReference type="ARBA" id="ARBA00023002"/>
    </source>
</evidence>
<dbReference type="FunFam" id="3.90.1150.10:FF:000007">
    <property type="entry name" value="Glycine dehydrogenase (decarboxylating), mitochondrial"/>
    <property type="match status" value="1"/>
</dbReference>
<evidence type="ECO:0000256" key="4">
    <source>
        <dbReference type="ARBA" id="ARBA00011690"/>
    </source>
</evidence>
<dbReference type="Gene3D" id="3.90.1150.10">
    <property type="entry name" value="Aspartate Aminotransferase, domain 1"/>
    <property type="match status" value="2"/>
</dbReference>
<evidence type="ECO:0000256" key="9">
    <source>
        <dbReference type="PIRSR" id="PIRSR603437-50"/>
    </source>
</evidence>
<keyword evidence="6 8" id="KW-0560">Oxidoreductase</keyword>
<evidence type="ECO:0000259" key="10">
    <source>
        <dbReference type="Pfam" id="PF02347"/>
    </source>
</evidence>
<gene>
    <name evidence="8 12" type="primary">gcvP</name>
    <name evidence="12" type="ORF">V3330_07680</name>
</gene>
<dbReference type="Proteomes" id="UP001359886">
    <property type="component" value="Unassembled WGS sequence"/>
</dbReference>
<dbReference type="GO" id="GO:0016594">
    <property type="term" value="F:glycine binding"/>
    <property type="evidence" value="ECO:0007669"/>
    <property type="project" value="TreeGrafter"/>
</dbReference>
<dbReference type="Pfam" id="PF02347">
    <property type="entry name" value="GDC-P"/>
    <property type="match status" value="2"/>
</dbReference>
<dbReference type="GO" id="GO:0019464">
    <property type="term" value="P:glycine decarboxylation via glycine cleavage system"/>
    <property type="evidence" value="ECO:0007669"/>
    <property type="project" value="UniProtKB-UniRule"/>
</dbReference>
<dbReference type="GO" id="GO:0005960">
    <property type="term" value="C:glycine cleavage complex"/>
    <property type="evidence" value="ECO:0007669"/>
    <property type="project" value="TreeGrafter"/>
</dbReference>
<comment type="function">
    <text evidence="2 8">The glycine cleavage system catalyzes the degradation of glycine. The P protein binds the alpha-amino group of glycine through its pyridoxal phosphate cofactor; CO(2) is released and the remaining methylamine moiety is then transferred to the lipoamide cofactor of the H protein.</text>
</comment>
<dbReference type="EC" id="1.4.4.2" evidence="8"/>
<feature type="modified residue" description="N6-(pyridoxal phosphate)lysine" evidence="8 9">
    <location>
        <position position="719"/>
    </location>
</feature>
<comment type="similarity">
    <text evidence="3 8">Belongs to the GcvP family.</text>
</comment>
<name>A0AAW9RBW9_9GAMM</name>
<reference evidence="12 13" key="1">
    <citation type="submission" date="2024-02" db="EMBL/GenBank/DDBJ databases">
        <title>A novel Wenzhouxiangellaceae bacterium, isolated from coastal sediments.</title>
        <authorList>
            <person name="Du Z.-J."/>
            <person name="Ye Y.-Q."/>
            <person name="Zhang X.-Y."/>
        </authorList>
    </citation>
    <scope>NUCLEOTIDE SEQUENCE [LARGE SCALE GENOMIC DNA]</scope>
    <source>
        <strain evidence="12 13">CH-27</strain>
    </source>
</reference>
<feature type="domain" description="Glycine dehydrogenase C-terminal" evidence="11">
    <location>
        <begin position="792"/>
        <end position="910"/>
    </location>
</feature>
<dbReference type="InterPro" id="IPR015424">
    <property type="entry name" value="PyrdxlP-dep_Trfase"/>
</dbReference>
<evidence type="ECO:0000256" key="2">
    <source>
        <dbReference type="ARBA" id="ARBA00003788"/>
    </source>
</evidence>
<dbReference type="Pfam" id="PF21478">
    <property type="entry name" value="GcvP2_C"/>
    <property type="match status" value="1"/>
</dbReference>
<evidence type="ECO:0000256" key="1">
    <source>
        <dbReference type="ARBA" id="ARBA00001933"/>
    </source>
</evidence>
<evidence type="ECO:0000256" key="3">
    <source>
        <dbReference type="ARBA" id="ARBA00010756"/>
    </source>
</evidence>
<dbReference type="CDD" id="cd00613">
    <property type="entry name" value="GDC-P"/>
    <property type="match status" value="2"/>
</dbReference>
<dbReference type="InterPro" id="IPR020581">
    <property type="entry name" value="GDC_P"/>
</dbReference>
<dbReference type="GO" id="GO:0004375">
    <property type="term" value="F:glycine dehydrogenase (decarboxylating) activity"/>
    <property type="evidence" value="ECO:0007669"/>
    <property type="project" value="UniProtKB-EC"/>
</dbReference>
<sequence>MTQERPAAIPDTPLKRLEDHAEFVTRHIGPDNDDIGHMLDTVGIESLAELIRTTLPPSIQDESGLDLPRARNESETLERLRAIAQQNTLMHNMIGMGYHETVLPPVIQRNVLENPGWYTAYTPYQAEISQGRLEALLNFQQMICDLTGMPIANASLLDESTAAAEAMAMLHRVNRKSRSRQFLLGPGVLPQTVDVVRNRARHFGIEVIEGEPGVLLEDGDFFGVLLQFPGVDGNIPDYREIVSRAHEKGALVAVAADLMSLVLLTPPGEWDADVVVGSAQRFGVPMGYGGPHAAFFATREAHKRAIPGRIIGVSRDAHGRLALRMALQTREQHIRRDKATSNICTAQALLAVMAGMYAVWHGPERLTRIASRIHRLTSLLVAALEPGGIVPESDNWFDTVTFQRSGEEIDRIYRRALDAGINLRRIGTNRLGVSVSEKTTRAHIATLVAAFTGSETAIDLAGPDAALAADASALPSAMQRCSEFLSHPVFHRYQSETEMLRYLKRLENKDLSLTHAMISLGSCTMKLNATAEMLPVTWPEFSDMHPFAPLDQAQGYQQLFRELEAMLAACTGYDAVSLQPNAGSQGEYAGLLAIKSWHESRGDEQRDLCLIPSSAHGTNPASAAMAGMQIRVVRCDARGNVDLDDLKIQIEACAERLAALMITYPSTHGVFEENITEICALIHDAGGQVYLDGANLNALVGCAAPGRFGADVSHLNLHKTFCIPHGGGGPGVGPICVRNHLAPFLPGHKVIAMDGPHAGNPAVAAAPWGSAGILPISWAYIAMMGRDGLTRATQVAILSANYIAVRLADAYPVLYTGRSGRVAHECIIDLRPFKESCGVTEEDVAKRLIDYGFHSPTMSFPVPGTLMIEPTESESLAELDRFIDAMLHIREEIRAVESGQPDSPLKNAPHTARDLTGEWPWTYSREQAVYPDSALLLNKFWPPVSRVDNVHGDRNLVCSCPPIEDWIEEGNGSN</sequence>
<accession>A0AAW9RBW9</accession>
<dbReference type="InterPro" id="IPR015422">
    <property type="entry name" value="PyrdxlP-dep_Trfase_small"/>
</dbReference>
<keyword evidence="13" id="KW-1185">Reference proteome</keyword>
<dbReference type="GO" id="GO:0030170">
    <property type="term" value="F:pyridoxal phosphate binding"/>
    <property type="evidence" value="ECO:0007669"/>
    <property type="project" value="TreeGrafter"/>
</dbReference>
<dbReference type="PANTHER" id="PTHR11773">
    <property type="entry name" value="GLYCINE DEHYDROGENASE, DECARBOXYLATING"/>
    <property type="match status" value="1"/>
</dbReference>
<evidence type="ECO:0000256" key="8">
    <source>
        <dbReference type="HAMAP-Rule" id="MF_00711"/>
    </source>
</evidence>
<dbReference type="Gene3D" id="3.40.640.10">
    <property type="entry name" value="Type I PLP-dependent aspartate aminotransferase-like (Major domain)"/>
    <property type="match status" value="2"/>
</dbReference>
<dbReference type="InterPro" id="IPR003437">
    <property type="entry name" value="GcvP"/>
</dbReference>
<dbReference type="InterPro" id="IPR049316">
    <property type="entry name" value="GDC-P_C"/>
</dbReference>
<feature type="domain" description="Glycine cleavage system P-protein N-terminal" evidence="10">
    <location>
        <begin position="491"/>
        <end position="762"/>
    </location>
</feature>
<organism evidence="12 13">
    <name type="scientific">Elongatibacter sediminis</name>
    <dbReference type="NCBI Taxonomy" id="3119006"/>
    <lineage>
        <taxon>Bacteria</taxon>
        <taxon>Pseudomonadati</taxon>
        <taxon>Pseudomonadota</taxon>
        <taxon>Gammaproteobacteria</taxon>
        <taxon>Chromatiales</taxon>
        <taxon>Wenzhouxiangellaceae</taxon>
        <taxon>Elongatibacter</taxon>
    </lineage>
</organism>
<dbReference type="GO" id="GO:0005829">
    <property type="term" value="C:cytosol"/>
    <property type="evidence" value="ECO:0007669"/>
    <property type="project" value="TreeGrafter"/>
</dbReference>
<evidence type="ECO:0000313" key="12">
    <source>
        <dbReference type="EMBL" id="MEJ8567502.1"/>
    </source>
</evidence>
<dbReference type="FunFam" id="3.40.640.10:FF:000005">
    <property type="entry name" value="Glycine dehydrogenase (decarboxylating), mitochondrial"/>
    <property type="match status" value="1"/>
</dbReference>
<comment type="caution">
    <text evidence="12">The sequence shown here is derived from an EMBL/GenBank/DDBJ whole genome shotgun (WGS) entry which is preliminary data.</text>
</comment>
<comment type="catalytic activity">
    <reaction evidence="7 8">
        <text>N(6)-[(R)-lipoyl]-L-lysyl-[glycine-cleavage complex H protein] + glycine + H(+) = N(6)-[(R)-S(8)-aminomethyldihydrolipoyl]-L-lysyl-[glycine-cleavage complex H protein] + CO2</text>
        <dbReference type="Rhea" id="RHEA:24304"/>
        <dbReference type="Rhea" id="RHEA-COMP:10494"/>
        <dbReference type="Rhea" id="RHEA-COMP:10495"/>
        <dbReference type="ChEBI" id="CHEBI:15378"/>
        <dbReference type="ChEBI" id="CHEBI:16526"/>
        <dbReference type="ChEBI" id="CHEBI:57305"/>
        <dbReference type="ChEBI" id="CHEBI:83099"/>
        <dbReference type="ChEBI" id="CHEBI:83143"/>
        <dbReference type="EC" id="1.4.4.2"/>
    </reaction>
</comment>
<dbReference type="HAMAP" id="MF_00711">
    <property type="entry name" value="GcvP"/>
    <property type="match status" value="1"/>
</dbReference>
<dbReference type="FunFam" id="3.40.640.10:FF:000007">
    <property type="entry name" value="glycine dehydrogenase (Decarboxylating), mitochondrial"/>
    <property type="match status" value="1"/>
</dbReference>
<evidence type="ECO:0000259" key="11">
    <source>
        <dbReference type="Pfam" id="PF21478"/>
    </source>
</evidence>